<dbReference type="RefSeq" id="WP_262992627.1">
    <property type="nucleotide sequence ID" value="NZ_JAOTJC010000006.1"/>
</dbReference>
<dbReference type="Pfam" id="PF20434">
    <property type="entry name" value="BD-FAE"/>
    <property type="match status" value="1"/>
</dbReference>
<dbReference type="EMBL" id="JAOTJC010000006">
    <property type="protein sequence ID" value="MCU7553929.1"/>
    <property type="molecule type" value="Genomic_DNA"/>
</dbReference>
<evidence type="ECO:0000259" key="2">
    <source>
        <dbReference type="Pfam" id="PF20434"/>
    </source>
</evidence>
<name>A0ABT2VLJ9_9ALTE</name>
<accession>A0ABT2VLJ9</accession>
<comment type="caution">
    <text evidence="3">The sequence shown here is derived from an EMBL/GenBank/DDBJ whole genome shotgun (WGS) entry which is preliminary data.</text>
</comment>
<feature type="domain" description="BD-FAE-like" evidence="2">
    <location>
        <begin position="62"/>
        <end position="235"/>
    </location>
</feature>
<evidence type="ECO:0000313" key="3">
    <source>
        <dbReference type="EMBL" id="MCU7553929.1"/>
    </source>
</evidence>
<protein>
    <submittedName>
        <fullName evidence="3">Alpha/beta hydrolase</fullName>
    </submittedName>
</protein>
<dbReference type="Proteomes" id="UP001209257">
    <property type="component" value="Unassembled WGS sequence"/>
</dbReference>
<reference evidence="4" key="1">
    <citation type="submission" date="2023-07" db="EMBL/GenBank/DDBJ databases">
        <title>Study on multiphase classification of strain Alteromonas salexigens isolated from the Yellow Sea.</title>
        <authorList>
            <person name="Sun L."/>
        </authorList>
    </citation>
    <scope>NUCLEOTIDE SEQUENCE [LARGE SCALE GENOMIC DNA]</scope>
    <source>
        <strain evidence="4">ASW11-19</strain>
    </source>
</reference>
<dbReference type="Gene3D" id="3.40.50.1820">
    <property type="entry name" value="alpha/beta hydrolase"/>
    <property type="match status" value="1"/>
</dbReference>
<keyword evidence="4" id="KW-1185">Reference proteome</keyword>
<dbReference type="InterPro" id="IPR049492">
    <property type="entry name" value="BD-FAE-like_dom"/>
</dbReference>
<gene>
    <name evidence="3" type="ORF">OCL06_04885</name>
</gene>
<sequence length="269" mass="28783">MKRIVGLLLVVVGSQFGCVSSESGQGVSYQQVVELPSRSATSIYRYGESPLQVIHHYAAAQPARTALVFVHGGCWLQAYDISHSKGWMTHLADAGIDVYGIEYRRTGDEGGGWPGTKNDVVAALNWLDSHFKQAGQPDKLVVAGHSAGGHLALLTASKTTLNADKVIGLAAITDITSYAEGTNSCQQAVPAFMGGEPQHRPDAYQQAQPDFNQINTKVTLLQGQADTIVPVGQASVAGVQTELVEGAGHFDWLYPQSPAFSLFYNQVIQ</sequence>
<keyword evidence="1 3" id="KW-0378">Hydrolase</keyword>
<dbReference type="InterPro" id="IPR029058">
    <property type="entry name" value="AB_hydrolase_fold"/>
</dbReference>
<evidence type="ECO:0000256" key="1">
    <source>
        <dbReference type="ARBA" id="ARBA00022801"/>
    </source>
</evidence>
<proteinExistence type="predicted"/>
<dbReference type="PANTHER" id="PTHR48081">
    <property type="entry name" value="AB HYDROLASE SUPERFAMILY PROTEIN C4A8.06C"/>
    <property type="match status" value="1"/>
</dbReference>
<dbReference type="GO" id="GO:0016787">
    <property type="term" value="F:hydrolase activity"/>
    <property type="evidence" value="ECO:0007669"/>
    <property type="project" value="UniProtKB-KW"/>
</dbReference>
<dbReference type="InterPro" id="IPR050300">
    <property type="entry name" value="GDXG_lipolytic_enzyme"/>
</dbReference>
<organism evidence="3 4">
    <name type="scientific">Alteromonas salexigens</name>
    <dbReference type="NCBI Taxonomy" id="2982530"/>
    <lineage>
        <taxon>Bacteria</taxon>
        <taxon>Pseudomonadati</taxon>
        <taxon>Pseudomonadota</taxon>
        <taxon>Gammaproteobacteria</taxon>
        <taxon>Alteromonadales</taxon>
        <taxon>Alteromonadaceae</taxon>
        <taxon>Alteromonas/Salinimonas group</taxon>
        <taxon>Alteromonas</taxon>
    </lineage>
</organism>
<evidence type="ECO:0000313" key="4">
    <source>
        <dbReference type="Proteomes" id="UP001209257"/>
    </source>
</evidence>
<dbReference type="SUPFAM" id="SSF53474">
    <property type="entry name" value="alpha/beta-Hydrolases"/>
    <property type="match status" value="1"/>
</dbReference>